<evidence type="ECO:0000313" key="4">
    <source>
        <dbReference type="EMBL" id="KAK8232330.1"/>
    </source>
</evidence>
<dbReference type="PANTHER" id="PTHR37846:SF1">
    <property type="entry name" value="DEACETYLASE-LIKE PROTEIN"/>
    <property type="match status" value="1"/>
</dbReference>
<proteinExistence type="predicted"/>
<feature type="region of interest" description="Disordered" evidence="1">
    <location>
        <begin position="1"/>
        <end position="62"/>
    </location>
</feature>
<gene>
    <name evidence="4" type="ORF">HDK90DRAFT_306358</name>
</gene>
<name>A0ABR1YKL3_9PEZI</name>
<evidence type="ECO:0000259" key="3">
    <source>
        <dbReference type="Pfam" id="PF24841"/>
    </source>
</evidence>
<dbReference type="Pfam" id="PF24841">
    <property type="entry name" value="DUF7719"/>
    <property type="match status" value="1"/>
</dbReference>
<keyword evidence="2" id="KW-1133">Transmembrane helix</keyword>
<keyword evidence="5" id="KW-1185">Reference proteome</keyword>
<evidence type="ECO:0000256" key="2">
    <source>
        <dbReference type="SAM" id="Phobius"/>
    </source>
</evidence>
<comment type="caution">
    <text evidence="4">The sequence shown here is derived from an EMBL/GenBank/DDBJ whole genome shotgun (WGS) entry which is preliminary data.</text>
</comment>
<keyword evidence="2" id="KW-0472">Membrane</keyword>
<accession>A0ABR1YKL3</accession>
<dbReference type="Proteomes" id="UP001492380">
    <property type="component" value="Unassembled WGS sequence"/>
</dbReference>
<feature type="compositionally biased region" description="Low complexity" evidence="1">
    <location>
        <begin position="19"/>
        <end position="41"/>
    </location>
</feature>
<keyword evidence="2" id="KW-0812">Transmembrane</keyword>
<feature type="domain" description="DUF7719" evidence="3">
    <location>
        <begin position="171"/>
        <end position="238"/>
    </location>
</feature>
<organism evidence="4 5">
    <name type="scientific">Phyllosticta capitalensis</name>
    <dbReference type="NCBI Taxonomy" id="121624"/>
    <lineage>
        <taxon>Eukaryota</taxon>
        <taxon>Fungi</taxon>
        <taxon>Dikarya</taxon>
        <taxon>Ascomycota</taxon>
        <taxon>Pezizomycotina</taxon>
        <taxon>Dothideomycetes</taxon>
        <taxon>Dothideomycetes incertae sedis</taxon>
        <taxon>Botryosphaeriales</taxon>
        <taxon>Phyllostictaceae</taxon>
        <taxon>Phyllosticta</taxon>
    </lineage>
</organism>
<protein>
    <recommendedName>
        <fullName evidence="3">DUF7719 domain-containing protein</fullName>
    </recommendedName>
</protein>
<evidence type="ECO:0000313" key="5">
    <source>
        <dbReference type="Proteomes" id="UP001492380"/>
    </source>
</evidence>
<sequence>MADETSYQPRNRKERRAAARSSGSSSKQPTASSSGAATSSTQHLDQSQMDIPLTRPDFSRPKGKTLLDIAEERMRQLNAEGKPIESLEGEEISFPMNPNDDFEFGPAAEAVLYAFSLGMTHFTFDVLCHNQYREEIVWKEVFQQSLPVFPILWLTIYLFHTQTAKKLGVVRDALFFVASIAAGCYSIYIGNTYGYFAVMKQAPPVGTLWIWCVVEMQVYWAMASMVIVGVYSLWNGFSLF</sequence>
<dbReference type="PANTHER" id="PTHR37846">
    <property type="entry name" value="YALI0B21296P"/>
    <property type="match status" value="1"/>
</dbReference>
<dbReference type="InterPro" id="IPR056136">
    <property type="entry name" value="DUF7719"/>
</dbReference>
<dbReference type="EMBL" id="JBBWRZ010000007">
    <property type="protein sequence ID" value="KAK8232330.1"/>
    <property type="molecule type" value="Genomic_DNA"/>
</dbReference>
<evidence type="ECO:0000256" key="1">
    <source>
        <dbReference type="SAM" id="MobiDB-lite"/>
    </source>
</evidence>
<reference evidence="4 5" key="1">
    <citation type="submission" date="2024-04" db="EMBL/GenBank/DDBJ databases">
        <title>Phyllosticta paracitricarpa is synonymous to the EU quarantine fungus P. citricarpa based on phylogenomic analyses.</title>
        <authorList>
            <consortium name="Lawrence Berkeley National Laboratory"/>
            <person name="Van Ingen-Buijs V.A."/>
            <person name="Van Westerhoven A.C."/>
            <person name="Haridas S."/>
            <person name="Skiadas P."/>
            <person name="Martin F."/>
            <person name="Groenewald J.Z."/>
            <person name="Crous P.W."/>
            <person name="Seidl M.F."/>
        </authorList>
    </citation>
    <scope>NUCLEOTIDE SEQUENCE [LARGE SCALE GENOMIC DNA]</scope>
    <source>
        <strain evidence="4 5">CBS 123374</strain>
    </source>
</reference>
<feature type="transmembrane region" description="Helical" evidence="2">
    <location>
        <begin position="173"/>
        <end position="196"/>
    </location>
</feature>
<feature type="transmembrane region" description="Helical" evidence="2">
    <location>
        <begin position="208"/>
        <end position="234"/>
    </location>
</feature>